<dbReference type="Pfam" id="PF06722">
    <property type="entry name" value="EryCIII-like_C"/>
    <property type="match status" value="1"/>
</dbReference>
<comment type="caution">
    <text evidence="2">The sequence shown here is derived from an EMBL/GenBank/DDBJ whole genome shotgun (WGS) entry which is preliminary data.</text>
</comment>
<evidence type="ECO:0000313" key="3">
    <source>
        <dbReference type="Proteomes" id="UP001187471"/>
    </source>
</evidence>
<accession>A0AA88U2U8</accession>
<proteinExistence type="predicted"/>
<dbReference type="FunFam" id="3.40.50.2000:FF:000275">
    <property type="entry name" value="Sterol 3-beta-glucosyltransferase"/>
    <property type="match status" value="1"/>
</dbReference>
<dbReference type="PANTHER" id="PTHR48050">
    <property type="entry name" value="STEROL 3-BETA-GLUCOSYLTRANSFERASE"/>
    <property type="match status" value="1"/>
</dbReference>
<dbReference type="PANTHER" id="PTHR48050:SF11">
    <property type="entry name" value="GLYCOSYLTRANSFERASE"/>
    <property type="match status" value="1"/>
</dbReference>
<keyword evidence="3" id="KW-1185">Reference proteome</keyword>
<feature type="domain" description="Erythromycin biosynthesis protein CIII-like C-terminal" evidence="1">
    <location>
        <begin position="502"/>
        <end position="558"/>
    </location>
</feature>
<evidence type="ECO:0000313" key="2">
    <source>
        <dbReference type="EMBL" id="KAK2966631.1"/>
    </source>
</evidence>
<dbReference type="InterPro" id="IPR010610">
    <property type="entry name" value="EryCIII-like_C"/>
</dbReference>
<gene>
    <name evidence="2" type="ORF">RJ640_002329</name>
</gene>
<dbReference type="EMBL" id="JAVXUO010003110">
    <property type="protein sequence ID" value="KAK2966631.1"/>
    <property type="molecule type" value="Genomic_DNA"/>
</dbReference>
<evidence type="ECO:0000259" key="1">
    <source>
        <dbReference type="Pfam" id="PF06722"/>
    </source>
</evidence>
<organism evidence="2 3">
    <name type="scientific">Escallonia rubra</name>
    <dbReference type="NCBI Taxonomy" id="112253"/>
    <lineage>
        <taxon>Eukaryota</taxon>
        <taxon>Viridiplantae</taxon>
        <taxon>Streptophyta</taxon>
        <taxon>Embryophyta</taxon>
        <taxon>Tracheophyta</taxon>
        <taxon>Spermatophyta</taxon>
        <taxon>Magnoliopsida</taxon>
        <taxon>eudicotyledons</taxon>
        <taxon>Gunneridae</taxon>
        <taxon>Pentapetalae</taxon>
        <taxon>asterids</taxon>
        <taxon>campanulids</taxon>
        <taxon>Escalloniales</taxon>
        <taxon>Escalloniaceae</taxon>
        <taxon>Escallonia</taxon>
    </lineage>
</organism>
<feature type="non-terminal residue" evidence="2">
    <location>
        <position position="609"/>
    </location>
</feature>
<protein>
    <recommendedName>
        <fullName evidence="1">Erythromycin biosynthesis protein CIII-like C-terminal domain-containing protein</fullName>
    </recommendedName>
</protein>
<dbReference type="AlphaFoldDB" id="A0AA88U2U8"/>
<sequence length="609" mass="67957">MHRLFPIASTERKRLPDIREAVVSGGVECTLTRRRGGQRGRDALAAAGEECFDQPPLGIQFPSRFVLNIFMHLSTVARWGKEATVVFTTLKTEDKLGLIGLSPVSTQPVQVALPVETEETQTVESRSMTRTQPTAVFMAFGTKGDVHPLAAIAAAFASDQEQYHVNFITHSAHENLNAHLSAERISFFPVSSSPVLSTYGDDDTAGSGKLSFSLKKRKITREHRQECASIFERIFGDDPSMEGDFIMINFFALEGWSLAELYNVRCTVAAPYVVPYSAPSSFERRFRKEFPILYEYLQEAPSDRVCWKDVIHWMWPLFTDDWASWRSDDLKLSPWPFTDPVTGLPMWHDRSQSPLLLYGFSKEVVECPGYWPSKARVCGFWFLPLEWQFSCRQCAKISASISLGHLNIKDEFCSAHAELQSFLKAPLPPVFIGLSSVGRQHGLFEEASGCTSYRFLLFSAGYEPLDAEIRAIAAEASSDSEQRELNNDGISIFGGRIFCFLGSLPYNWLFPRCAAAVHHGGSGSTAAALHAGIPQVLCPFMLDQFYWADRMFWLGVAPEPLKRNHLVPDEDDDAGIKEAANILAGSIRYALSPEVRAHASELASRLSLE</sequence>
<name>A0AA88U2U8_9ASTE</name>
<dbReference type="InterPro" id="IPR050426">
    <property type="entry name" value="Glycosyltransferase_28"/>
</dbReference>
<dbReference type="Proteomes" id="UP001187471">
    <property type="component" value="Unassembled WGS sequence"/>
</dbReference>
<dbReference type="SUPFAM" id="SSF53756">
    <property type="entry name" value="UDP-Glycosyltransferase/glycogen phosphorylase"/>
    <property type="match status" value="1"/>
</dbReference>
<dbReference type="Gene3D" id="3.40.50.2000">
    <property type="entry name" value="Glycogen Phosphorylase B"/>
    <property type="match status" value="2"/>
</dbReference>
<reference evidence="2" key="1">
    <citation type="submission" date="2022-12" db="EMBL/GenBank/DDBJ databases">
        <title>Draft genome assemblies for two species of Escallonia (Escalloniales).</title>
        <authorList>
            <person name="Chanderbali A."/>
            <person name="Dervinis C."/>
            <person name="Anghel I."/>
            <person name="Soltis D."/>
            <person name="Soltis P."/>
            <person name="Zapata F."/>
        </authorList>
    </citation>
    <scope>NUCLEOTIDE SEQUENCE</scope>
    <source>
        <strain evidence="2">UCBG92.1500</strain>
        <tissue evidence="2">Leaf</tissue>
    </source>
</reference>
<dbReference type="GO" id="GO:0016757">
    <property type="term" value="F:glycosyltransferase activity"/>
    <property type="evidence" value="ECO:0007669"/>
    <property type="project" value="UniProtKB-ARBA"/>
</dbReference>